<keyword evidence="2" id="KW-0732">Signal</keyword>
<name>A0A8T2EV25_9BRAS</name>
<dbReference type="Proteomes" id="UP000694240">
    <property type="component" value="Chromosome 3"/>
</dbReference>
<accession>A0A8T2EV25</accession>
<evidence type="ECO:0000256" key="2">
    <source>
        <dbReference type="SAM" id="SignalP"/>
    </source>
</evidence>
<comment type="caution">
    <text evidence="3">The sequence shown here is derived from an EMBL/GenBank/DDBJ whole genome shotgun (WGS) entry which is preliminary data.</text>
</comment>
<organism evidence="3 4">
    <name type="scientific">Arabidopsis thaliana x Arabidopsis arenosa</name>
    <dbReference type="NCBI Taxonomy" id="1240361"/>
    <lineage>
        <taxon>Eukaryota</taxon>
        <taxon>Viridiplantae</taxon>
        <taxon>Streptophyta</taxon>
        <taxon>Embryophyta</taxon>
        <taxon>Tracheophyta</taxon>
        <taxon>Spermatophyta</taxon>
        <taxon>Magnoliopsida</taxon>
        <taxon>eudicotyledons</taxon>
        <taxon>Gunneridae</taxon>
        <taxon>Pentapetalae</taxon>
        <taxon>rosids</taxon>
        <taxon>malvids</taxon>
        <taxon>Brassicales</taxon>
        <taxon>Brassicaceae</taxon>
        <taxon>Camelineae</taxon>
        <taxon>Arabidopsis</taxon>
    </lineage>
</organism>
<gene>
    <name evidence="3" type="ORF">ISN45_At03g032330</name>
</gene>
<evidence type="ECO:0000256" key="1">
    <source>
        <dbReference type="SAM" id="MobiDB-lite"/>
    </source>
</evidence>
<feature type="region of interest" description="Disordered" evidence="1">
    <location>
        <begin position="159"/>
        <end position="180"/>
    </location>
</feature>
<feature type="signal peptide" evidence="2">
    <location>
        <begin position="1"/>
        <end position="20"/>
    </location>
</feature>
<feature type="chain" id="PRO_5035843420" evidence="2">
    <location>
        <begin position="21"/>
        <end position="180"/>
    </location>
</feature>
<keyword evidence="4" id="KW-1185">Reference proteome</keyword>
<sequence length="180" mass="20907">MMRFTIIVIAFLLIIQSLEEEQILVYARKGREACHKSLDYQGDQDSSTLHPKELYDAPRKVRFGRATRAEKEQVTAMNNDSWSFKISGASKHLIVERKLGFHKRREHKQTNILADHDTTKNTFCKKMMIIVNDLTSLPTLEPSTSTNDMEKLARLLRDDYPIHSKPRRKPPVNNRAPDKF</sequence>
<evidence type="ECO:0000313" key="3">
    <source>
        <dbReference type="EMBL" id="KAG7627096.1"/>
    </source>
</evidence>
<evidence type="ECO:0000313" key="4">
    <source>
        <dbReference type="Proteomes" id="UP000694240"/>
    </source>
</evidence>
<reference evidence="3 4" key="1">
    <citation type="submission" date="2020-12" db="EMBL/GenBank/DDBJ databases">
        <title>Concerted genomic and epigenomic changes stabilize Arabidopsis allopolyploids.</title>
        <authorList>
            <person name="Chen Z."/>
        </authorList>
    </citation>
    <scope>NUCLEOTIDE SEQUENCE [LARGE SCALE GENOMIC DNA]</scope>
    <source>
        <strain evidence="3">Allo738</strain>
        <tissue evidence="3">Leaf</tissue>
    </source>
</reference>
<proteinExistence type="predicted"/>
<dbReference type="AlphaFoldDB" id="A0A8T2EV25"/>
<protein>
    <submittedName>
        <fullName evidence="3">Uncharacterized protein</fullName>
    </submittedName>
</protein>
<dbReference type="EMBL" id="JAEFBK010000003">
    <property type="protein sequence ID" value="KAG7627096.1"/>
    <property type="molecule type" value="Genomic_DNA"/>
</dbReference>